<dbReference type="Proteomes" id="UP000765509">
    <property type="component" value="Unassembled WGS sequence"/>
</dbReference>
<comment type="caution">
    <text evidence="1">The sequence shown here is derived from an EMBL/GenBank/DDBJ whole genome shotgun (WGS) entry which is preliminary data.</text>
</comment>
<accession>A0A9Q3BIZ3</accession>
<dbReference type="EMBL" id="AVOT02001126">
    <property type="protein sequence ID" value="MBW0465786.1"/>
    <property type="molecule type" value="Genomic_DNA"/>
</dbReference>
<dbReference type="AlphaFoldDB" id="A0A9Q3BIZ3"/>
<keyword evidence="2" id="KW-1185">Reference proteome</keyword>
<gene>
    <name evidence="1" type="ORF">O181_005501</name>
</gene>
<sequence>MRGVQQWNSTSSSWANTGGQILLQGNPIGVAPEFPILVSRKNKNIGRLKGNLIVTSDVEADSEANDELDGEEL</sequence>
<name>A0A9Q3BIZ3_9BASI</name>
<protein>
    <submittedName>
        <fullName evidence="1">Uncharacterized protein</fullName>
    </submittedName>
</protein>
<organism evidence="1 2">
    <name type="scientific">Austropuccinia psidii MF-1</name>
    <dbReference type="NCBI Taxonomy" id="1389203"/>
    <lineage>
        <taxon>Eukaryota</taxon>
        <taxon>Fungi</taxon>
        <taxon>Dikarya</taxon>
        <taxon>Basidiomycota</taxon>
        <taxon>Pucciniomycotina</taxon>
        <taxon>Pucciniomycetes</taxon>
        <taxon>Pucciniales</taxon>
        <taxon>Sphaerophragmiaceae</taxon>
        <taxon>Austropuccinia</taxon>
    </lineage>
</organism>
<reference evidence="1" key="1">
    <citation type="submission" date="2021-03" db="EMBL/GenBank/DDBJ databases">
        <title>Draft genome sequence of rust myrtle Austropuccinia psidii MF-1, a brazilian biotype.</title>
        <authorList>
            <person name="Quecine M.C."/>
            <person name="Pachon D.M.R."/>
            <person name="Bonatelli M.L."/>
            <person name="Correr F.H."/>
            <person name="Franceschini L.M."/>
            <person name="Leite T.F."/>
            <person name="Margarido G.R.A."/>
            <person name="Almeida C.A."/>
            <person name="Ferrarezi J.A."/>
            <person name="Labate C.A."/>
        </authorList>
    </citation>
    <scope>NUCLEOTIDE SEQUENCE</scope>
    <source>
        <strain evidence="1">MF-1</strain>
    </source>
</reference>
<proteinExistence type="predicted"/>
<dbReference type="OrthoDB" id="2123952at2759"/>
<evidence type="ECO:0000313" key="2">
    <source>
        <dbReference type="Proteomes" id="UP000765509"/>
    </source>
</evidence>
<evidence type="ECO:0000313" key="1">
    <source>
        <dbReference type="EMBL" id="MBW0465786.1"/>
    </source>
</evidence>